<evidence type="ECO:0000256" key="2">
    <source>
        <dbReference type="SAM" id="MobiDB-lite"/>
    </source>
</evidence>
<evidence type="ECO:0000313" key="5">
    <source>
        <dbReference type="Proteomes" id="UP001174677"/>
    </source>
</evidence>
<gene>
    <name evidence="4" type="ORF">P3X46_000687</name>
</gene>
<organism evidence="4 5">
    <name type="scientific">Hevea brasiliensis</name>
    <name type="common">Para rubber tree</name>
    <name type="synonym">Siphonia brasiliensis</name>
    <dbReference type="NCBI Taxonomy" id="3981"/>
    <lineage>
        <taxon>Eukaryota</taxon>
        <taxon>Viridiplantae</taxon>
        <taxon>Streptophyta</taxon>
        <taxon>Embryophyta</taxon>
        <taxon>Tracheophyta</taxon>
        <taxon>Spermatophyta</taxon>
        <taxon>Magnoliopsida</taxon>
        <taxon>eudicotyledons</taxon>
        <taxon>Gunneridae</taxon>
        <taxon>Pentapetalae</taxon>
        <taxon>rosids</taxon>
        <taxon>fabids</taxon>
        <taxon>Malpighiales</taxon>
        <taxon>Euphorbiaceae</taxon>
        <taxon>Crotonoideae</taxon>
        <taxon>Micrandreae</taxon>
        <taxon>Hevea</taxon>
    </lineage>
</organism>
<dbReference type="InterPro" id="IPR027193">
    <property type="entry name" value="Noc4"/>
</dbReference>
<accession>A0ABQ9ND94</accession>
<reference evidence="4" key="1">
    <citation type="journal article" date="2023" name="Plant Biotechnol. J.">
        <title>Chromosome-level wild Hevea brasiliensis genome provides new tools for genomic-assisted breeding and valuable loci to elevate rubber yield.</title>
        <authorList>
            <person name="Cheng H."/>
            <person name="Song X."/>
            <person name="Hu Y."/>
            <person name="Wu T."/>
            <person name="Yang Q."/>
            <person name="An Z."/>
            <person name="Feng S."/>
            <person name="Deng Z."/>
            <person name="Wu W."/>
            <person name="Zeng X."/>
            <person name="Tu M."/>
            <person name="Wang X."/>
            <person name="Huang H."/>
        </authorList>
    </citation>
    <scope>NUCLEOTIDE SEQUENCE</scope>
    <source>
        <strain evidence="4">MT/VB/25A 57/8</strain>
    </source>
</reference>
<evidence type="ECO:0000256" key="1">
    <source>
        <dbReference type="ARBA" id="ARBA00007797"/>
    </source>
</evidence>
<protein>
    <recommendedName>
        <fullName evidence="3">CCAAT-binding factor domain-containing protein</fullName>
    </recommendedName>
</protein>
<keyword evidence="5" id="KW-1185">Reference proteome</keyword>
<dbReference type="Proteomes" id="UP001174677">
    <property type="component" value="Chromosome 1"/>
</dbReference>
<comment type="caution">
    <text evidence="4">The sequence shown here is derived from an EMBL/GenBank/DDBJ whole genome shotgun (WGS) entry which is preliminary data.</text>
</comment>
<dbReference type="PANTHER" id="PTHR12455:SF0">
    <property type="entry name" value="NUCLEOLAR COMPLEX PROTEIN 4 HOMOLOG"/>
    <property type="match status" value="1"/>
</dbReference>
<dbReference type="Pfam" id="PF03914">
    <property type="entry name" value="CBF"/>
    <property type="match status" value="1"/>
</dbReference>
<dbReference type="EMBL" id="JARPOI010000001">
    <property type="protein sequence ID" value="KAJ9189383.1"/>
    <property type="molecule type" value="Genomic_DNA"/>
</dbReference>
<feature type="region of interest" description="Disordered" evidence="2">
    <location>
        <begin position="437"/>
        <end position="464"/>
    </location>
</feature>
<dbReference type="PANTHER" id="PTHR12455">
    <property type="entry name" value="NUCLEOLAR COMPLEX PROTEIN 4"/>
    <property type="match status" value="1"/>
</dbReference>
<evidence type="ECO:0000313" key="4">
    <source>
        <dbReference type="EMBL" id="KAJ9189383.1"/>
    </source>
</evidence>
<feature type="domain" description="CCAAT-binding factor" evidence="3">
    <location>
        <begin position="330"/>
        <end position="507"/>
    </location>
</feature>
<sequence>MASEKKKSKAKHTLKEVKTLGQQLLSSRTYVNNLPLLLTFVSPNFPPQYVLESLLSLQSFFTTLLPSLSSYSLKNTKKTSEEDDAELIYRTWLRSKFDDLVRLLIDLLFSEQADEALRQFVLDSLMEFVKVGNGGRFHSALYHRLLHTILHSSTPVDLVLDLLLSKYFKYIDVRYFTHISLAKLAKTLESKDNPDDKTKTADGDDESHSRASMDLCIHKIHYIMSHVPPLEVAKENSDYEMWSGSEFLSKKGETEAQNNNNNGLSAANISKKMKLKFTKAWISFLRLPLPVDIYKEVLISLHQAVIPYISNPIMLCDFLTRSYDIGGVVSVMALSSLFILMTQHGLEYPNFYEKLYALLLPSVFMAKHRAKFFQLLDTCLKSTLLPAYLAAAFTKKLSRLSLSVPPSGAVVIIALIHNLLRRHPSINCLVHRENDNENAADNSDVKGENARNANDSRTGSGTSAENLCVDHFNNEESNPAKSNALKSSLWEIDTLRHHYCPPVSRFVDSLKNDLTIRDKTTEVNIKDFSSSSYSTIFGEELRRRVKQVPLAFYKATPSLLFSDDFTGWTFKYEESKGSKSEENGCSPAKRQRM</sequence>
<comment type="similarity">
    <text evidence="1">Belongs to the CBF/MAK21 family.</text>
</comment>
<proteinExistence type="inferred from homology"/>
<feature type="compositionally biased region" description="Polar residues" evidence="2">
    <location>
        <begin position="451"/>
        <end position="464"/>
    </location>
</feature>
<dbReference type="InterPro" id="IPR005612">
    <property type="entry name" value="CCAAT-binding_factor"/>
</dbReference>
<evidence type="ECO:0000259" key="3">
    <source>
        <dbReference type="Pfam" id="PF03914"/>
    </source>
</evidence>
<name>A0ABQ9ND94_HEVBR</name>